<dbReference type="EMBL" id="UINC01108063">
    <property type="protein sequence ID" value="SVC73893.1"/>
    <property type="molecule type" value="Genomic_DNA"/>
</dbReference>
<dbReference type="Gene3D" id="2.60.34.10">
    <property type="entry name" value="Substrate Binding Domain Of DNAk, Chain A, domain 1"/>
    <property type="match status" value="1"/>
</dbReference>
<accession>A0A382PKH2</accession>
<dbReference type="AlphaFoldDB" id="A0A382PKH2"/>
<reference evidence="1" key="1">
    <citation type="submission" date="2018-05" db="EMBL/GenBank/DDBJ databases">
        <authorList>
            <person name="Lanie J.A."/>
            <person name="Ng W.-L."/>
            <person name="Kazmierczak K.M."/>
            <person name="Andrzejewski T.M."/>
            <person name="Davidsen T.M."/>
            <person name="Wayne K.J."/>
            <person name="Tettelin H."/>
            <person name="Glass J.I."/>
            <person name="Rusch D."/>
            <person name="Podicherti R."/>
            <person name="Tsui H.-C.T."/>
            <person name="Winkler M.E."/>
        </authorList>
    </citation>
    <scope>NUCLEOTIDE SEQUENCE</scope>
</reference>
<name>A0A382PKH2_9ZZZZ</name>
<gene>
    <name evidence="1" type="ORF">METZ01_LOCUS326747</name>
</gene>
<dbReference type="SUPFAM" id="SSF100920">
    <property type="entry name" value="Heat shock protein 70kD (HSP70), peptide-binding domain"/>
    <property type="match status" value="1"/>
</dbReference>
<dbReference type="InterPro" id="IPR029047">
    <property type="entry name" value="HSP70_peptide-bd_sf"/>
</dbReference>
<proteinExistence type="predicted"/>
<organism evidence="1">
    <name type="scientific">marine metagenome</name>
    <dbReference type="NCBI Taxonomy" id="408172"/>
    <lineage>
        <taxon>unclassified sequences</taxon>
        <taxon>metagenomes</taxon>
        <taxon>ecological metagenomes</taxon>
    </lineage>
</organism>
<sequence length="101" mass="11002">TVTQSFYTLADNQTGVDCRITQANDPTDDPKWVQVVWDGELELPSGRPAGQAIDVTYSYDENSVMHASFVDVATGNKTAISLSNITPSTEESSKIDDFIVD</sequence>
<feature type="non-terminal residue" evidence="1">
    <location>
        <position position="1"/>
    </location>
</feature>
<evidence type="ECO:0000313" key="1">
    <source>
        <dbReference type="EMBL" id="SVC73893.1"/>
    </source>
</evidence>
<protein>
    <submittedName>
        <fullName evidence="1">Uncharacterized protein</fullName>
    </submittedName>
</protein>